<name>A0A9W6RYW9_9ACTN</name>
<reference evidence="2" key="1">
    <citation type="submission" date="2023-03" db="EMBL/GenBank/DDBJ databases">
        <title>Actinoallomurus iriomotensis NBRC 103684.</title>
        <authorList>
            <person name="Ichikawa N."/>
            <person name="Sato H."/>
            <person name="Tonouchi N."/>
        </authorList>
    </citation>
    <scope>NUCLEOTIDE SEQUENCE</scope>
    <source>
        <strain evidence="2">NBRC 103684</strain>
    </source>
</reference>
<keyword evidence="1" id="KW-1133">Transmembrane helix</keyword>
<dbReference type="EMBL" id="BSTK01000003">
    <property type="protein sequence ID" value="GLY84198.1"/>
    <property type="molecule type" value="Genomic_DNA"/>
</dbReference>
<evidence type="ECO:0000313" key="3">
    <source>
        <dbReference type="Proteomes" id="UP001165074"/>
    </source>
</evidence>
<dbReference type="Proteomes" id="UP001165074">
    <property type="component" value="Unassembled WGS sequence"/>
</dbReference>
<proteinExistence type="predicted"/>
<keyword evidence="1" id="KW-0812">Transmembrane</keyword>
<accession>A0A9W6RYW9</accession>
<sequence length="235" mass="24636">MTRPVSRGTGTTKDTQYAGQWLVAGLLLSVPLGLVALVVGNEAPGLGLYAYLAGAVAVPMFVTALIVAGGRLPKAYGTTTLRLIGIPAAIAMIVCGTLIVVAIESVALRHENAYTWAYGRPVSVRLPRTCTRHSGSNAFYATCDRVTWTVGGRTVHGGLTLSPFEYQGSSSGVVQARALGTSAVTRDMAKRIGPEVRLTQVPAWIGVVGLLGEALLVPAFLLGARARRRRPAARA</sequence>
<feature type="transmembrane region" description="Helical" evidence="1">
    <location>
        <begin position="203"/>
        <end position="224"/>
    </location>
</feature>
<comment type="caution">
    <text evidence="2">The sequence shown here is derived from an EMBL/GenBank/DDBJ whole genome shotgun (WGS) entry which is preliminary data.</text>
</comment>
<organism evidence="2 3">
    <name type="scientific">Actinoallomurus iriomotensis</name>
    <dbReference type="NCBI Taxonomy" id="478107"/>
    <lineage>
        <taxon>Bacteria</taxon>
        <taxon>Bacillati</taxon>
        <taxon>Actinomycetota</taxon>
        <taxon>Actinomycetes</taxon>
        <taxon>Streptosporangiales</taxon>
        <taxon>Thermomonosporaceae</taxon>
        <taxon>Actinoallomurus</taxon>
    </lineage>
</organism>
<keyword evidence="3" id="KW-1185">Reference proteome</keyword>
<dbReference type="RefSeq" id="WP_285569290.1">
    <property type="nucleotide sequence ID" value="NZ_BSTK01000003.1"/>
</dbReference>
<gene>
    <name evidence="2" type="ORF">Airi02_021270</name>
</gene>
<dbReference type="AlphaFoldDB" id="A0A9W6RYW9"/>
<feature type="transmembrane region" description="Helical" evidence="1">
    <location>
        <begin position="80"/>
        <end position="103"/>
    </location>
</feature>
<evidence type="ECO:0000313" key="2">
    <source>
        <dbReference type="EMBL" id="GLY84198.1"/>
    </source>
</evidence>
<protein>
    <submittedName>
        <fullName evidence="2">Uncharacterized protein</fullName>
    </submittedName>
</protein>
<keyword evidence="1" id="KW-0472">Membrane</keyword>
<evidence type="ECO:0000256" key="1">
    <source>
        <dbReference type="SAM" id="Phobius"/>
    </source>
</evidence>
<feature type="transmembrane region" description="Helical" evidence="1">
    <location>
        <begin position="46"/>
        <end position="68"/>
    </location>
</feature>
<feature type="transmembrane region" description="Helical" evidence="1">
    <location>
        <begin position="21"/>
        <end position="40"/>
    </location>
</feature>